<proteinExistence type="predicted"/>
<dbReference type="EMBL" id="JALJOT010000001">
    <property type="protein sequence ID" value="KAK9918368.1"/>
    <property type="molecule type" value="Genomic_DNA"/>
</dbReference>
<dbReference type="Proteomes" id="UP001491310">
    <property type="component" value="Unassembled WGS sequence"/>
</dbReference>
<gene>
    <name evidence="1" type="ORF">WJX75_003541</name>
</gene>
<accession>A0ABR2Z344</accession>
<sequence length="74" mass="8271">MAVSANNGWVDSYLEALLSYGLSTEYSKSPANAKSDTIDADRQIYAKYYVSQIMQLGEEGIRDAWSKASCPFYM</sequence>
<evidence type="ECO:0000313" key="1">
    <source>
        <dbReference type="EMBL" id="KAK9918368.1"/>
    </source>
</evidence>
<keyword evidence="2" id="KW-1185">Reference proteome</keyword>
<protein>
    <submittedName>
        <fullName evidence="1">Uncharacterized protein</fullName>
    </submittedName>
</protein>
<reference evidence="1 2" key="1">
    <citation type="journal article" date="2024" name="Nat. Commun.">
        <title>Phylogenomics reveals the evolutionary origins of lichenization in chlorophyte algae.</title>
        <authorList>
            <person name="Puginier C."/>
            <person name="Libourel C."/>
            <person name="Otte J."/>
            <person name="Skaloud P."/>
            <person name="Haon M."/>
            <person name="Grisel S."/>
            <person name="Petersen M."/>
            <person name="Berrin J.G."/>
            <person name="Delaux P.M."/>
            <person name="Dal Grande F."/>
            <person name="Keller J."/>
        </authorList>
    </citation>
    <scope>NUCLEOTIDE SEQUENCE [LARGE SCALE GENOMIC DNA]</scope>
    <source>
        <strain evidence="1 2">SAG 216-7</strain>
    </source>
</reference>
<organism evidence="1 2">
    <name type="scientific">Coccomyxa subellipsoidea</name>
    <dbReference type="NCBI Taxonomy" id="248742"/>
    <lineage>
        <taxon>Eukaryota</taxon>
        <taxon>Viridiplantae</taxon>
        <taxon>Chlorophyta</taxon>
        <taxon>core chlorophytes</taxon>
        <taxon>Trebouxiophyceae</taxon>
        <taxon>Trebouxiophyceae incertae sedis</taxon>
        <taxon>Coccomyxaceae</taxon>
        <taxon>Coccomyxa</taxon>
    </lineage>
</organism>
<comment type="caution">
    <text evidence="1">The sequence shown here is derived from an EMBL/GenBank/DDBJ whole genome shotgun (WGS) entry which is preliminary data.</text>
</comment>
<evidence type="ECO:0000313" key="2">
    <source>
        <dbReference type="Proteomes" id="UP001491310"/>
    </source>
</evidence>
<name>A0ABR2Z344_9CHLO</name>